<keyword evidence="4" id="KW-1185">Reference proteome</keyword>
<proteinExistence type="predicted"/>
<dbReference type="Pfam" id="PF09664">
    <property type="entry name" value="DUF2399"/>
    <property type="match status" value="1"/>
</dbReference>
<dbReference type="InterPro" id="IPR024466">
    <property type="entry name" value="CHP02679_N"/>
</dbReference>
<protein>
    <submittedName>
        <fullName evidence="3">DUF2399 domain-containing protein</fullName>
    </submittedName>
</protein>
<dbReference type="Pfam" id="PF11796">
    <property type="entry name" value="DUF3323"/>
    <property type="match status" value="1"/>
</dbReference>
<evidence type="ECO:0000259" key="1">
    <source>
        <dbReference type="Pfam" id="PF09664"/>
    </source>
</evidence>
<name>A0ABV8M2W3_9ACTN</name>
<evidence type="ECO:0000259" key="2">
    <source>
        <dbReference type="Pfam" id="PF11796"/>
    </source>
</evidence>
<dbReference type="EMBL" id="JBHSAY010000035">
    <property type="protein sequence ID" value="MFC4136893.1"/>
    <property type="molecule type" value="Genomic_DNA"/>
</dbReference>
<dbReference type="Proteomes" id="UP001595816">
    <property type="component" value="Unassembled WGS sequence"/>
</dbReference>
<feature type="domain" description="Conserved hypothetical protein CHP02679 N terminus" evidence="2">
    <location>
        <begin position="50"/>
        <end position="260"/>
    </location>
</feature>
<sequence length="446" mass="47679">MIENVGVCEWCASDCANVDFSPLRSAQLDWFWRQLAAAGDRRGDRQLTSGTATITAPASPAERAAALGLLGGRVPRSGQSVRVDLADLTERIRSHDPVVTPGMIAAHVVERSLGERVRQTAQRRNSLEQLRLRFTAVFQTLPETSPVEPDADQIWAVLQRTGWTARMLAASDPANLVRQAVDVIARLPAEGSRLDRRLLAESVTRNPHALDAGTLPGLVLAVMAAAGTIPTGLAPRAAWTALGVDYDDLTGGLLAFGIQPLGWVLPADAVVTLPPRELVNRSWPHPPPDGGCVFVTENPSIVGAAADLVAASPQSSKPIRLLCTVGTPSASEIDAIGRLAAQGWQIAVRADFDPAGLRHVASLLRGVPTARPWRMGARDYLDCLAGLSNADRVRLPEQAVLETPWDAELGRVMGEQKAVAYEEGLIEALLADLTADRNGPKRLRAS</sequence>
<accession>A0ABV8M2W3</accession>
<dbReference type="InterPro" id="IPR024465">
    <property type="entry name" value="DUF2399"/>
</dbReference>
<comment type="caution">
    <text evidence="3">The sequence shown here is derived from an EMBL/GenBank/DDBJ whole genome shotgun (WGS) entry which is preliminary data.</text>
</comment>
<dbReference type="RefSeq" id="WP_253762064.1">
    <property type="nucleotide sequence ID" value="NZ_JAMZDZ010000001.1"/>
</dbReference>
<evidence type="ECO:0000313" key="3">
    <source>
        <dbReference type="EMBL" id="MFC4136893.1"/>
    </source>
</evidence>
<feature type="domain" description="DUF2399" evidence="1">
    <location>
        <begin position="272"/>
        <end position="433"/>
    </location>
</feature>
<reference evidence="4" key="1">
    <citation type="journal article" date="2019" name="Int. J. Syst. Evol. Microbiol.">
        <title>The Global Catalogue of Microorganisms (GCM) 10K type strain sequencing project: providing services to taxonomists for standard genome sequencing and annotation.</title>
        <authorList>
            <consortium name="The Broad Institute Genomics Platform"/>
            <consortium name="The Broad Institute Genome Sequencing Center for Infectious Disease"/>
            <person name="Wu L."/>
            <person name="Ma J."/>
        </authorList>
    </citation>
    <scope>NUCLEOTIDE SEQUENCE [LARGE SCALE GENOMIC DNA]</scope>
    <source>
        <strain evidence="4">CGMCC 4.7289</strain>
    </source>
</reference>
<gene>
    <name evidence="3" type="ORF">ACFOZ4_40345</name>
</gene>
<evidence type="ECO:0000313" key="4">
    <source>
        <dbReference type="Proteomes" id="UP001595816"/>
    </source>
</evidence>
<organism evidence="3 4">
    <name type="scientific">Hamadaea flava</name>
    <dbReference type="NCBI Taxonomy" id="1742688"/>
    <lineage>
        <taxon>Bacteria</taxon>
        <taxon>Bacillati</taxon>
        <taxon>Actinomycetota</taxon>
        <taxon>Actinomycetes</taxon>
        <taxon>Micromonosporales</taxon>
        <taxon>Micromonosporaceae</taxon>
        <taxon>Hamadaea</taxon>
    </lineage>
</organism>